<evidence type="ECO:0000313" key="2">
    <source>
        <dbReference type="Proteomes" id="UP001497623"/>
    </source>
</evidence>
<evidence type="ECO:0000313" key="1">
    <source>
        <dbReference type="EMBL" id="CAL4081664.1"/>
    </source>
</evidence>
<keyword evidence="2" id="KW-1185">Reference proteome</keyword>
<dbReference type="AlphaFoldDB" id="A0AAV2QEL1"/>
<feature type="non-terminal residue" evidence="1">
    <location>
        <position position="1"/>
    </location>
</feature>
<dbReference type="EMBL" id="CAXKWB010006147">
    <property type="protein sequence ID" value="CAL4081664.1"/>
    <property type="molecule type" value="Genomic_DNA"/>
</dbReference>
<sequence length="217" mass="23796">AGSIRSQGTGSEIPSTTCVTVSSEIVELIHELNANLTDVRAKIEETFISLMDCAGNFNKLEEASNLADVLDALVIELRNIISKLENMRGSTRRMTISSLFSVMGTMSTKMRGICANRGDNLVVSLHHLTRAIHTMKFEPEIQNAQDNLACSSQRAFTEITKVIKNDVSLSSEDTLTAQKILIQLVNRDVQQVLRVPSISTPVTTTPSMSTCSIRLKN</sequence>
<proteinExistence type="predicted"/>
<organism evidence="1 2">
    <name type="scientific">Meganyctiphanes norvegica</name>
    <name type="common">Northern krill</name>
    <name type="synonym">Thysanopoda norvegica</name>
    <dbReference type="NCBI Taxonomy" id="48144"/>
    <lineage>
        <taxon>Eukaryota</taxon>
        <taxon>Metazoa</taxon>
        <taxon>Ecdysozoa</taxon>
        <taxon>Arthropoda</taxon>
        <taxon>Crustacea</taxon>
        <taxon>Multicrustacea</taxon>
        <taxon>Malacostraca</taxon>
        <taxon>Eumalacostraca</taxon>
        <taxon>Eucarida</taxon>
        <taxon>Euphausiacea</taxon>
        <taxon>Euphausiidae</taxon>
        <taxon>Meganyctiphanes</taxon>
    </lineage>
</organism>
<gene>
    <name evidence="1" type="ORF">MNOR_LOCUS11602</name>
</gene>
<protein>
    <submittedName>
        <fullName evidence="1">Uncharacterized protein</fullName>
    </submittedName>
</protein>
<name>A0AAV2QEL1_MEGNR</name>
<dbReference type="Proteomes" id="UP001497623">
    <property type="component" value="Unassembled WGS sequence"/>
</dbReference>
<reference evidence="1 2" key="1">
    <citation type="submission" date="2024-05" db="EMBL/GenBank/DDBJ databases">
        <authorList>
            <person name="Wallberg A."/>
        </authorList>
    </citation>
    <scope>NUCLEOTIDE SEQUENCE [LARGE SCALE GENOMIC DNA]</scope>
</reference>
<comment type="caution">
    <text evidence="1">The sequence shown here is derived from an EMBL/GenBank/DDBJ whole genome shotgun (WGS) entry which is preliminary data.</text>
</comment>
<accession>A0AAV2QEL1</accession>